<dbReference type="Gene3D" id="2.130.10.10">
    <property type="entry name" value="YVTN repeat-like/Quinoprotein amine dehydrogenase"/>
    <property type="match status" value="2"/>
</dbReference>
<dbReference type="Pfam" id="PF00400">
    <property type="entry name" value="WD40"/>
    <property type="match status" value="5"/>
</dbReference>
<feature type="domain" description="Cytochrome c" evidence="8">
    <location>
        <begin position="345"/>
        <end position="447"/>
    </location>
</feature>
<keyword evidence="3" id="KW-0349">Heme</keyword>
<dbReference type="SUPFAM" id="SSF46626">
    <property type="entry name" value="Cytochrome c"/>
    <property type="match status" value="1"/>
</dbReference>
<dbReference type="InterPro" id="IPR001680">
    <property type="entry name" value="WD40_rpt"/>
</dbReference>
<evidence type="ECO:0000256" key="3">
    <source>
        <dbReference type="ARBA" id="ARBA00022617"/>
    </source>
</evidence>
<dbReference type="PROSITE" id="PS00678">
    <property type="entry name" value="WD_REPEATS_1"/>
    <property type="match status" value="1"/>
</dbReference>
<sequence length="448" mass="49282">MYSHWARFAVFVFCLTAPLSIAIAESDTGKNNPANLVGHGGPIKAIAISGDGKTVLTGSFDYSAILWQLDNTTTNKLARRYSEHEGAINTVTFIGQNSRFLSAGDDGGVYLWDRASDNLLMQFKGHQAKVLSLAVSDDGKLAASASWDRTVRLWDLDNLKPLAILKGHKGPVNAVLISGAGQQVYSGSYDGSIIKWSVKTGRQERPLYLHGWGINVMKWLPGKQQILFGTVNGDVQIFDLKADSIAKVLIPHQRPVLALAVSGDGKFLASGGGDGLIRVWNTADWSVVEELNLSFGPVWSMVFSADNKKIYYTGLDDYAVAWKISPRKIGQEVQGKFPRRFQKLQNMSLGERQFARKCSICHTLKAGDQNRAGPSLFKIFGRPAGTLKGYKYSPGLLKSKIVWNEKTIDQLFAIGPQHVTPGSKMPLQKISEKNKRQALIRFLKANTQ</sequence>
<name>A0A3B0RYG9_9ZZZZ</name>
<dbReference type="PANTHER" id="PTHR22847">
    <property type="entry name" value="WD40 REPEAT PROTEIN"/>
    <property type="match status" value="1"/>
</dbReference>
<dbReference type="SUPFAM" id="SSF50978">
    <property type="entry name" value="WD40 repeat-like"/>
    <property type="match status" value="1"/>
</dbReference>
<evidence type="ECO:0000256" key="7">
    <source>
        <dbReference type="ARBA" id="ARBA00023004"/>
    </source>
</evidence>
<evidence type="ECO:0000256" key="1">
    <source>
        <dbReference type="ARBA" id="ARBA00022448"/>
    </source>
</evidence>
<dbReference type="InterPro" id="IPR009056">
    <property type="entry name" value="Cyt_c-like_dom"/>
</dbReference>
<protein>
    <recommendedName>
        <fullName evidence="8">Cytochrome c domain-containing protein</fullName>
    </recommendedName>
</protein>
<keyword evidence="2" id="KW-0853">WD repeat</keyword>
<dbReference type="PANTHER" id="PTHR22847:SF637">
    <property type="entry name" value="WD REPEAT DOMAIN 5B"/>
    <property type="match status" value="1"/>
</dbReference>
<evidence type="ECO:0000256" key="2">
    <source>
        <dbReference type="ARBA" id="ARBA00022574"/>
    </source>
</evidence>
<dbReference type="EMBL" id="UOEC01000060">
    <property type="protein sequence ID" value="VAV89433.1"/>
    <property type="molecule type" value="Genomic_DNA"/>
</dbReference>
<gene>
    <name evidence="9" type="ORF">MNBD_ALPHA08-2533</name>
</gene>
<dbReference type="CDD" id="cd00200">
    <property type="entry name" value="WD40"/>
    <property type="match status" value="1"/>
</dbReference>
<dbReference type="GO" id="GO:0009055">
    <property type="term" value="F:electron transfer activity"/>
    <property type="evidence" value="ECO:0007669"/>
    <property type="project" value="InterPro"/>
</dbReference>
<evidence type="ECO:0000256" key="6">
    <source>
        <dbReference type="ARBA" id="ARBA00022982"/>
    </source>
</evidence>
<dbReference type="Gene3D" id="1.10.760.10">
    <property type="entry name" value="Cytochrome c-like domain"/>
    <property type="match status" value="1"/>
</dbReference>
<evidence type="ECO:0000259" key="8">
    <source>
        <dbReference type="PROSITE" id="PS51007"/>
    </source>
</evidence>
<evidence type="ECO:0000256" key="5">
    <source>
        <dbReference type="ARBA" id="ARBA00022737"/>
    </source>
</evidence>
<dbReference type="InterPro" id="IPR015943">
    <property type="entry name" value="WD40/YVTN_repeat-like_dom_sf"/>
</dbReference>
<dbReference type="InterPro" id="IPR002327">
    <property type="entry name" value="Cyt_c_1A/1B"/>
</dbReference>
<dbReference type="GO" id="GO:0046872">
    <property type="term" value="F:metal ion binding"/>
    <property type="evidence" value="ECO:0007669"/>
    <property type="project" value="UniProtKB-KW"/>
</dbReference>
<dbReference type="PROSITE" id="PS50294">
    <property type="entry name" value="WD_REPEATS_REGION"/>
    <property type="match status" value="5"/>
</dbReference>
<evidence type="ECO:0000256" key="4">
    <source>
        <dbReference type="ARBA" id="ARBA00022723"/>
    </source>
</evidence>
<keyword evidence="7" id="KW-0408">Iron</keyword>
<accession>A0A3B0RYG9</accession>
<dbReference type="GO" id="GO:0020037">
    <property type="term" value="F:heme binding"/>
    <property type="evidence" value="ECO:0007669"/>
    <property type="project" value="InterPro"/>
</dbReference>
<dbReference type="InterPro" id="IPR036909">
    <property type="entry name" value="Cyt_c-like_dom_sf"/>
</dbReference>
<proteinExistence type="predicted"/>
<organism evidence="9">
    <name type="scientific">hydrothermal vent metagenome</name>
    <dbReference type="NCBI Taxonomy" id="652676"/>
    <lineage>
        <taxon>unclassified sequences</taxon>
        <taxon>metagenomes</taxon>
        <taxon>ecological metagenomes</taxon>
    </lineage>
</organism>
<dbReference type="PROSITE" id="PS50082">
    <property type="entry name" value="WD_REPEATS_2"/>
    <property type="match status" value="5"/>
</dbReference>
<evidence type="ECO:0000313" key="9">
    <source>
        <dbReference type="EMBL" id="VAV89433.1"/>
    </source>
</evidence>
<dbReference type="InterPro" id="IPR019775">
    <property type="entry name" value="WD40_repeat_CS"/>
</dbReference>
<reference evidence="9" key="1">
    <citation type="submission" date="2018-06" db="EMBL/GenBank/DDBJ databases">
        <authorList>
            <person name="Zhirakovskaya E."/>
        </authorList>
    </citation>
    <scope>NUCLEOTIDE SEQUENCE</scope>
</reference>
<dbReference type="PROSITE" id="PS51007">
    <property type="entry name" value="CYTC"/>
    <property type="match status" value="1"/>
</dbReference>
<dbReference type="AlphaFoldDB" id="A0A3B0RYG9"/>
<dbReference type="InterPro" id="IPR036322">
    <property type="entry name" value="WD40_repeat_dom_sf"/>
</dbReference>
<dbReference type="SMART" id="SM00320">
    <property type="entry name" value="WD40"/>
    <property type="match status" value="7"/>
</dbReference>
<dbReference type="PRINTS" id="PR00604">
    <property type="entry name" value="CYTCHRMECIAB"/>
</dbReference>
<keyword evidence="5" id="KW-0677">Repeat</keyword>
<keyword evidence="6" id="KW-0249">Electron transport</keyword>
<keyword evidence="4" id="KW-0479">Metal-binding</keyword>
<dbReference type="InterPro" id="IPR020472">
    <property type="entry name" value="WD40_PAC1"/>
</dbReference>
<dbReference type="PRINTS" id="PR00320">
    <property type="entry name" value="GPROTEINBRPT"/>
</dbReference>
<keyword evidence="1" id="KW-0813">Transport</keyword>